<gene>
    <name evidence="1" type="ORF">P0Y53_21620</name>
</gene>
<evidence type="ECO:0000313" key="1">
    <source>
        <dbReference type="EMBL" id="WEK35097.1"/>
    </source>
</evidence>
<proteinExistence type="predicted"/>
<protein>
    <recommendedName>
        <fullName evidence="3">Lipocalin-like domain-containing protein</fullName>
    </recommendedName>
</protein>
<dbReference type="AlphaFoldDB" id="A0AAJ5WR03"/>
<evidence type="ECO:0000313" key="2">
    <source>
        <dbReference type="Proteomes" id="UP001220610"/>
    </source>
</evidence>
<sequence length="139" mass="15520">MKLFALLLSCCFLFACSKKDEDKNALLNYDPLVGTWKLSEVRADPGDGSGTFLPTTIAATITFSENGEYTDSRTEAYTRYKMIGTDSIFLYHHEQAQASVLAIQQQTVYSLTYFVAGMYCGGPYGEKLVRVKQIIDDVK</sequence>
<dbReference type="EMBL" id="CP119311">
    <property type="protein sequence ID" value="WEK35097.1"/>
    <property type="molecule type" value="Genomic_DNA"/>
</dbReference>
<evidence type="ECO:0008006" key="3">
    <source>
        <dbReference type="Google" id="ProtNLM"/>
    </source>
</evidence>
<accession>A0AAJ5WR03</accession>
<organism evidence="1 2">
    <name type="scientific">Candidatus Pseudobacter hemicellulosilyticus</name>
    <dbReference type="NCBI Taxonomy" id="3121375"/>
    <lineage>
        <taxon>Bacteria</taxon>
        <taxon>Pseudomonadati</taxon>
        <taxon>Bacteroidota</taxon>
        <taxon>Chitinophagia</taxon>
        <taxon>Chitinophagales</taxon>
        <taxon>Chitinophagaceae</taxon>
        <taxon>Pseudobacter</taxon>
    </lineage>
</organism>
<dbReference type="Proteomes" id="UP001220610">
    <property type="component" value="Chromosome"/>
</dbReference>
<dbReference type="PROSITE" id="PS51257">
    <property type="entry name" value="PROKAR_LIPOPROTEIN"/>
    <property type="match status" value="1"/>
</dbReference>
<reference evidence="1" key="1">
    <citation type="submission" date="2023-03" db="EMBL/GenBank/DDBJ databases">
        <title>Andean soil-derived lignocellulolytic bacterial consortium as a source of novel taxa and putative plastic-active enzymes.</title>
        <authorList>
            <person name="Diaz-Garcia L."/>
            <person name="Chuvochina M."/>
            <person name="Feuerriegel G."/>
            <person name="Bunk B."/>
            <person name="Sproer C."/>
            <person name="Streit W.R."/>
            <person name="Rodriguez L.M."/>
            <person name="Overmann J."/>
            <person name="Jimenez D.J."/>
        </authorList>
    </citation>
    <scope>NUCLEOTIDE SEQUENCE</scope>
    <source>
        <strain evidence="1">MAG 7</strain>
    </source>
</reference>
<name>A0AAJ5WR03_9BACT</name>